<comment type="caution">
    <text evidence="5">The sequence shown here is derived from an EMBL/GenBank/DDBJ whole genome shotgun (WGS) entry which is preliminary data.</text>
</comment>
<evidence type="ECO:0000313" key="6">
    <source>
        <dbReference type="Proteomes" id="UP001208017"/>
    </source>
</evidence>
<keyword evidence="6" id="KW-1185">Reference proteome</keyword>
<proteinExistence type="inferred from homology"/>
<comment type="similarity">
    <text evidence="2 3">Belongs to the pyridoxal phosphate-binding protein YggS/PROSC family.</text>
</comment>
<feature type="domain" description="Alanine racemase N-terminal" evidence="4">
    <location>
        <begin position="10"/>
        <end position="227"/>
    </location>
</feature>
<comment type="function">
    <text evidence="2">Pyridoxal 5'-phosphate (PLP)-binding protein, which is involved in PLP homeostasis.</text>
</comment>
<feature type="modified residue" description="N6-(pyridoxal phosphate)lysine" evidence="2">
    <location>
        <position position="35"/>
    </location>
</feature>
<dbReference type="EMBL" id="JAPMLT010000011">
    <property type="protein sequence ID" value="MCX7571624.1"/>
    <property type="molecule type" value="Genomic_DNA"/>
</dbReference>
<evidence type="ECO:0000259" key="4">
    <source>
        <dbReference type="Pfam" id="PF01168"/>
    </source>
</evidence>
<keyword evidence="1 2" id="KW-0663">Pyridoxal phosphate</keyword>
<name>A0ABT3XA52_9BACL</name>
<dbReference type="PIRSF" id="PIRSF004848">
    <property type="entry name" value="YBL036c_PLPDEIII"/>
    <property type="match status" value="1"/>
</dbReference>
<dbReference type="InterPro" id="IPR029066">
    <property type="entry name" value="PLP-binding_barrel"/>
</dbReference>
<evidence type="ECO:0000256" key="3">
    <source>
        <dbReference type="RuleBase" id="RU004514"/>
    </source>
</evidence>
<reference evidence="5 6" key="1">
    <citation type="submission" date="2022-11" db="EMBL/GenBank/DDBJ databases">
        <title>Study of microbial diversity in lake waters.</title>
        <authorList>
            <person name="Zhang J."/>
        </authorList>
    </citation>
    <scope>NUCLEOTIDE SEQUENCE [LARGE SCALE GENOMIC DNA]</scope>
    <source>
        <strain evidence="5 6">DT12</strain>
    </source>
</reference>
<dbReference type="Proteomes" id="UP001208017">
    <property type="component" value="Unassembled WGS sequence"/>
</dbReference>
<dbReference type="Pfam" id="PF01168">
    <property type="entry name" value="Ala_racemase_N"/>
    <property type="match status" value="1"/>
</dbReference>
<dbReference type="CDD" id="cd00635">
    <property type="entry name" value="PLPDE_III_YBL036c_like"/>
    <property type="match status" value="1"/>
</dbReference>
<dbReference type="PANTHER" id="PTHR10146:SF14">
    <property type="entry name" value="PYRIDOXAL PHOSPHATE HOMEOSTASIS PROTEIN"/>
    <property type="match status" value="1"/>
</dbReference>
<evidence type="ECO:0000256" key="1">
    <source>
        <dbReference type="ARBA" id="ARBA00022898"/>
    </source>
</evidence>
<dbReference type="Gene3D" id="3.20.20.10">
    <property type="entry name" value="Alanine racemase"/>
    <property type="match status" value="1"/>
</dbReference>
<dbReference type="RefSeq" id="WP_267152866.1">
    <property type="nucleotide sequence ID" value="NZ_JAPMLT010000011.1"/>
</dbReference>
<evidence type="ECO:0000313" key="5">
    <source>
        <dbReference type="EMBL" id="MCX7571624.1"/>
    </source>
</evidence>
<dbReference type="SUPFAM" id="SSF51419">
    <property type="entry name" value="PLP-binding barrel"/>
    <property type="match status" value="1"/>
</dbReference>
<dbReference type="InterPro" id="IPR011078">
    <property type="entry name" value="PyrdxlP_homeostasis"/>
</dbReference>
<dbReference type="InterPro" id="IPR001608">
    <property type="entry name" value="Ala_racemase_N"/>
</dbReference>
<accession>A0ABT3XA52</accession>
<dbReference type="PANTHER" id="PTHR10146">
    <property type="entry name" value="PROLINE SYNTHETASE CO-TRANSCRIBED BACTERIAL HOMOLOG PROTEIN"/>
    <property type="match status" value="1"/>
</dbReference>
<dbReference type="HAMAP" id="MF_02087">
    <property type="entry name" value="PLP_homeostasis"/>
    <property type="match status" value="1"/>
</dbReference>
<protein>
    <recommendedName>
        <fullName evidence="2">Pyridoxal phosphate homeostasis protein</fullName>
        <shortName evidence="2">PLP homeostasis protein</shortName>
    </recommendedName>
</protein>
<evidence type="ECO:0000256" key="2">
    <source>
        <dbReference type="HAMAP-Rule" id="MF_02087"/>
    </source>
</evidence>
<sequence length="229" mass="24900">MEYGQRLIEIKDRIAAACQRVGRDPDEVTIVAVTKYIGADETAALVEAGQQDLGENRLQVALPKLDALAERAPGVRWHYIGSLQTNKVKEVLQRFHLIHSLDRLSLAMEIDKRARALGITVPCLVQVNVSGEESKGGFAPEEVAAFLGHLAEMPGIEVQGFMTMAPADVDPEAARPVFRGLRELRDRWLAEGTAPATATRLSMGMSGDFEIAVEEGAAFVRIGSILVKP</sequence>
<organism evidence="5 6">
    <name type="scientific">Tumebacillus lacus</name>
    <dbReference type="NCBI Taxonomy" id="2995335"/>
    <lineage>
        <taxon>Bacteria</taxon>
        <taxon>Bacillati</taxon>
        <taxon>Bacillota</taxon>
        <taxon>Bacilli</taxon>
        <taxon>Bacillales</taxon>
        <taxon>Alicyclobacillaceae</taxon>
        <taxon>Tumebacillus</taxon>
    </lineage>
</organism>
<dbReference type="NCBIfam" id="TIGR00044">
    <property type="entry name" value="YggS family pyridoxal phosphate-dependent enzyme"/>
    <property type="match status" value="1"/>
</dbReference>
<gene>
    <name evidence="5" type="ORF">OS242_16895</name>
</gene>